<proteinExistence type="predicted"/>
<dbReference type="Proteomes" id="UP000242715">
    <property type="component" value="Unassembled WGS sequence"/>
</dbReference>
<accession>A0A2Z6NMD2</accession>
<protein>
    <submittedName>
        <fullName evidence="2">Uncharacterized protein</fullName>
    </submittedName>
</protein>
<gene>
    <name evidence="2" type="ORF">TSUD_301400</name>
</gene>
<feature type="compositionally biased region" description="Polar residues" evidence="1">
    <location>
        <begin position="53"/>
        <end position="74"/>
    </location>
</feature>
<feature type="region of interest" description="Disordered" evidence="1">
    <location>
        <begin position="53"/>
        <end position="89"/>
    </location>
</feature>
<evidence type="ECO:0000313" key="2">
    <source>
        <dbReference type="EMBL" id="GAU43173.1"/>
    </source>
</evidence>
<evidence type="ECO:0000313" key="3">
    <source>
        <dbReference type="Proteomes" id="UP000242715"/>
    </source>
</evidence>
<dbReference type="EMBL" id="DF973960">
    <property type="protein sequence ID" value="GAU43173.1"/>
    <property type="molecule type" value="Genomic_DNA"/>
</dbReference>
<keyword evidence="3" id="KW-1185">Reference proteome</keyword>
<sequence>MVYGESMFENGLEQQLITLPVTAVTSLVSETVSYTRHCTGNATLTSAVMLSSSSSRHNYSDQSDLTSTAMLTSSRRNRSNRADLTSAAS</sequence>
<organism evidence="2 3">
    <name type="scientific">Trifolium subterraneum</name>
    <name type="common">Subterranean clover</name>
    <dbReference type="NCBI Taxonomy" id="3900"/>
    <lineage>
        <taxon>Eukaryota</taxon>
        <taxon>Viridiplantae</taxon>
        <taxon>Streptophyta</taxon>
        <taxon>Embryophyta</taxon>
        <taxon>Tracheophyta</taxon>
        <taxon>Spermatophyta</taxon>
        <taxon>Magnoliopsida</taxon>
        <taxon>eudicotyledons</taxon>
        <taxon>Gunneridae</taxon>
        <taxon>Pentapetalae</taxon>
        <taxon>rosids</taxon>
        <taxon>fabids</taxon>
        <taxon>Fabales</taxon>
        <taxon>Fabaceae</taxon>
        <taxon>Papilionoideae</taxon>
        <taxon>50 kb inversion clade</taxon>
        <taxon>NPAAA clade</taxon>
        <taxon>Hologalegina</taxon>
        <taxon>IRL clade</taxon>
        <taxon>Trifolieae</taxon>
        <taxon>Trifolium</taxon>
    </lineage>
</organism>
<name>A0A2Z6NMD2_TRISU</name>
<reference evidence="3" key="1">
    <citation type="journal article" date="2017" name="Front. Plant Sci.">
        <title>Climate Clever Clovers: New Paradigm to Reduce the Environmental Footprint of Ruminants by Breeding Low Methanogenic Forages Utilizing Haplotype Variation.</title>
        <authorList>
            <person name="Kaur P."/>
            <person name="Appels R."/>
            <person name="Bayer P.E."/>
            <person name="Keeble-Gagnere G."/>
            <person name="Wang J."/>
            <person name="Hirakawa H."/>
            <person name="Shirasawa K."/>
            <person name="Vercoe P."/>
            <person name="Stefanova K."/>
            <person name="Durmic Z."/>
            <person name="Nichols P."/>
            <person name="Revell C."/>
            <person name="Isobe S.N."/>
            <person name="Edwards D."/>
            <person name="Erskine W."/>
        </authorList>
    </citation>
    <scope>NUCLEOTIDE SEQUENCE [LARGE SCALE GENOMIC DNA]</scope>
    <source>
        <strain evidence="3">cv. Daliak</strain>
    </source>
</reference>
<evidence type="ECO:0000256" key="1">
    <source>
        <dbReference type="SAM" id="MobiDB-lite"/>
    </source>
</evidence>
<dbReference type="AlphaFoldDB" id="A0A2Z6NMD2"/>